<accession>A0AA38IMZ8</accession>
<reference evidence="1" key="1">
    <citation type="journal article" date="2023" name="G3 (Bethesda)">
        <title>Whole genome assemblies of Zophobas morio and Tenebrio molitor.</title>
        <authorList>
            <person name="Kaur S."/>
            <person name="Stinson S.A."/>
            <person name="diCenzo G.C."/>
        </authorList>
    </citation>
    <scope>NUCLEOTIDE SEQUENCE</scope>
    <source>
        <strain evidence="1">QUZm001</strain>
    </source>
</reference>
<evidence type="ECO:0000313" key="1">
    <source>
        <dbReference type="EMBL" id="KAJ3658186.1"/>
    </source>
</evidence>
<proteinExistence type="predicted"/>
<gene>
    <name evidence="1" type="ORF">Zmor_009941</name>
</gene>
<keyword evidence="2" id="KW-1185">Reference proteome</keyword>
<dbReference type="Proteomes" id="UP001168821">
    <property type="component" value="Unassembled WGS sequence"/>
</dbReference>
<protein>
    <submittedName>
        <fullName evidence="1">Uncharacterized protein</fullName>
    </submittedName>
</protein>
<evidence type="ECO:0000313" key="2">
    <source>
        <dbReference type="Proteomes" id="UP001168821"/>
    </source>
</evidence>
<comment type="caution">
    <text evidence="1">The sequence shown here is derived from an EMBL/GenBank/DDBJ whole genome shotgun (WGS) entry which is preliminary data.</text>
</comment>
<organism evidence="1 2">
    <name type="scientific">Zophobas morio</name>
    <dbReference type="NCBI Taxonomy" id="2755281"/>
    <lineage>
        <taxon>Eukaryota</taxon>
        <taxon>Metazoa</taxon>
        <taxon>Ecdysozoa</taxon>
        <taxon>Arthropoda</taxon>
        <taxon>Hexapoda</taxon>
        <taxon>Insecta</taxon>
        <taxon>Pterygota</taxon>
        <taxon>Neoptera</taxon>
        <taxon>Endopterygota</taxon>
        <taxon>Coleoptera</taxon>
        <taxon>Polyphaga</taxon>
        <taxon>Cucujiformia</taxon>
        <taxon>Tenebrionidae</taxon>
        <taxon>Zophobas</taxon>
    </lineage>
</organism>
<dbReference type="EMBL" id="JALNTZ010000003">
    <property type="protein sequence ID" value="KAJ3658186.1"/>
    <property type="molecule type" value="Genomic_DNA"/>
</dbReference>
<name>A0AA38IMZ8_9CUCU</name>
<sequence>MICDGDSATVKGIGVRSDEVLNGWTTREGPSRLIETAEGSIVENARNKVFIYVSCCSFGDQLKGASLERLISNDGGIWAIVGFSNGDFLWGFIRGI</sequence>
<dbReference type="AlphaFoldDB" id="A0AA38IMZ8"/>